<sequence length="102" mass="11498">MSPERWLKCRYRPDKHLSSATAGETRPERPLPGNDIFATLLCSLHATPKNEPLHGSPSLVHEPSTVSSGSRDFFRSIRALSSAFPRTRCELESATNTHRRRK</sequence>
<reference evidence="2 3" key="1">
    <citation type="journal article" date="2023" name="Life. Sci Alliance">
        <title>Evolutionary insights into 3D genome organization and epigenetic landscape of Vigna mungo.</title>
        <authorList>
            <person name="Junaid A."/>
            <person name="Singh B."/>
            <person name="Bhatia S."/>
        </authorList>
    </citation>
    <scope>NUCLEOTIDE SEQUENCE [LARGE SCALE GENOMIC DNA]</scope>
    <source>
        <strain evidence="2">Urdbean</strain>
    </source>
</reference>
<accession>A0AAQ3NHS4</accession>
<dbReference type="Proteomes" id="UP001374535">
    <property type="component" value="Chromosome 5"/>
</dbReference>
<dbReference type="EMBL" id="CP144696">
    <property type="protein sequence ID" value="WVZ09190.1"/>
    <property type="molecule type" value="Genomic_DNA"/>
</dbReference>
<organism evidence="2 3">
    <name type="scientific">Vigna mungo</name>
    <name type="common">Black gram</name>
    <name type="synonym">Phaseolus mungo</name>
    <dbReference type="NCBI Taxonomy" id="3915"/>
    <lineage>
        <taxon>Eukaryota</taxon>
        <taxon>Viridiplantae</taxon>
        <taxon>Streptophyta</taxon>
        <taxon>Embryophyta</taxon>
        <taxon>Tracheophyta</taxon>
        <taxon>Spermatophyta</taxon>
        <taxon>Magnoliopsida</taxon>
        <taxon>eudicotyledons</taxon>
        <taxon>Gunneridae</taxon>
        <taxon>Pentapetalae</taxon>
        <taxon>rosids</taxon>
        <taxon>fabids</taxon>
        <taxon>Fabales</taxon>
        <taxon>Fabaceae</taxon>
        <taxon>Papilionoideae</taxon>
        <taxon>50 kb inversion clade</taxon>
        <taxon>NPAAA clade</taxon>
        <taxon>indigoferoid/millettioid clade</taxon>
        <taxon>Phaseoleae</taxon>
        <taxon>Vigna</taxon>
    </lineage>
</organism>
<keyword evidence="3" id="KW-1185">Reference proteome</keyword>
<protein>
    <submittedName>
        <fullName evidence="2">Uncharacterized protein</fullName>
    </submittedName>
</protein>
<evidence type="ECO:0000256" key="1">
    <source>
        <dbReference type="SAM" id="MobiDB-lite"/>
    </source>
</evidence>
<evidence type="ECO:0000313" key="2">
    <source>
        <dbReference type="EMBL" id="WVZ09190.1"/>
    </source>
</evidence>
<gene>
    <name evidence="2" type="ORF">V8G54_013720</name>
</gene>
<proteinExistence type="predicted"/>
<feature type="region of interest" description="Disordered" evidence="1">
    <location>
        <begin position="48"/>
        <end position="70"/>
    </location>
</feature>
<evidence type="ECO:0000313" key="3">
    <source>
        <dbReference type="Proteomes" id="UP001374535"/>
    </source>
</evidence>
<dbReference type="AlphaFoldDB" id="A0AAQ3NHS4"/>
<name>A0AAQ3NHS4_VIGMU</name>